<evidence type="ECO:0000256" key="2">
    <source>
        <dbReference type="SAM" id="MobiDB-lite"/>
    </source>
</evidence>
<dbReference type="NCBIfam" id="TIGR01621">
    <property type="entry name" value="RluA-like"/>
    <property type="match status" value="1"/>
</dbReference>
<proteinExistence type="inferred from homology"/>
<keyword evidence="5" id="KW-1185">Reference proteome</keyword>
<dbReference type="InterPro" id="IPR050188">
    <property type="entry name" value="RluA_PseudoU_synthase"/>
</dbReference>
<feature type="domain" description="Pseudouridine synthase RsuA/RluA-like" evidence="3">
    <location>
        <begin position="10"/>
        <end position="152"/>
    </location>
</feature>
<dbReference type="Proteomes" id="UP000599578">
    <property type="component" value="Unassembled WGS sequence"/>
</dbReference>
<dbReference type="GO" id="GO:0140098">
    <property type="term" value="F:catalytic activity, acting on RNA"/>
    <property type="evidence" value="ECO:0007669"/>
    <property type="project" value="UniProtKB-ARBA"/>
</dbReference>
<dbReference type="InterPro" id="IPR006145">
    <property type="entry name" value="PsdUridine_synth_RsuA/RluA"/>
</dbReference>
<dbReference type="InterPro" id="IPR006224">
    <property type="entry name" value="PsdUridine_synth_RluA-like_CS"/>
</dbReference>
<dbReference type="InterPro" id="IPR006508">
    <property type="entry name" value="PsdUridine_synth_RluA-like"/>
</dbReference>
<dbReference type="GO" id="GO:0000455">
    <property type="term" value="P:enzyme-directed rRNA pseudouridine synthesis"/>
    <property type="evidence" value="ECO:0007669"/>
    <property type="project" value="TreeGrafter"/>
</dbReference>
<evidence type="ECO:0000313" key="4">
    <source>
        <dbReference type="EMBL" id="GGO87600.1"/>
    </source>
</evidence>
<dbReference type="GO" id="GO:0009982">
    <property type="term" value="F:pseudouridine synthase activity"/>
    <property type="evidence" value="ECO:0007669"/>
    <property type="project" value="InterPro"/>
</dbReference>
<dbReference type="PROSITE" id="PS01129">
    <property type="entry name" value="PSI_RLU"/>
    <property type="match status" value="1"/>
</dbReference>
<dbReference type="Gene3D" id="3.30.2350.10">
    <property type="entry name" value="Pseudouridine synthase"/>
    <property type="match status" value="1"/>
</dbReference>
<accession>A0A918DY58</accession>
<dbReference type="RefSeq" id="WP_188862520.1">
    <property type="nucleotide sequence ID" value="NZ_BMLT01000013.1"/>
</dbReference>
<dbReference type="AlphaFoldDB" id="A0A918DY58"/>
<dbReference type="PANTHER" id="PTHR21600">
    <property type="entry name" value="MITOCHONDRIAL RNA PSEUDOURIDINE SYNTHASE"/>
    <property type="match status" value="1"/>
</dbReference>
<protein>
    <submittedName>
        <fullName evidence="4">RNA pseudouridine synthase</fullName>
    </submittedName>
</protein>
<gene>
    <name evidence="4" type="ORF">GCM10011348_41170</name>
</gene>
<comment type="caution">
    <text evidence="4">The sequence shown here is derived from an EMBL/GenBank/DDBJ whole genome shotgun (WGS) entry which is preliminary data.</text>
</comment>
<feature type="region of interest" description="Disordered" evidence="2">
    <location>
        <begin position="223"/>
        <end position="248"/>
    </location>
</feature>
<dbReference type="SUPFAM" id="SSF55120">
    <property type="entry name" value="Pseudouridine synthase"/>
    <property type="match status" value="1"/>
</dbReference>
<dbReference type="InterPro" id="IPR020103">
    <property type="entry name" value="PsdUridine_synth_cat_dom_sf"/>
</dbReference>
<evidence type="ECO:0000259" key="3">
    <source>
        <dbReference type="Pfam" id="PF00849"/>
    </source>
</evidence>
<dbReference type="GO" id="GO:0003723">
    <property type="term" value="F:RNA binding"/>
    <property type="evidence" value="ECO:0007669"/>
    <property type="project" value="InterPro"/>
</dbReference>
<sequence>MYRLIDEQPDFLVIDKAPGIAVHRDQTDAGLTMLLERDRGESLHLVHRLDRMTSGLMLFARNAKTAAQLGELFRARQVDKFYLALSDRKPSRKQGLVRGDMTRGRRGGWRLAKTLVNPAVTQFFSVSVGEGERLFLLRPLTGRTHQLRVALKSLGAPIIGDPAYHERSAAPETRGYLHAWMLGFELNGRRYRYRSDPQIGERFQTEALQSALEAWQDPWSLPWPRVPSAHTPASQDASQGNKAVKDDG</sequence>
<reference evidence="4 5" key="1">
    <citation type="journal article" date="2014" name="Int. J. Syst. Evol. Microbiol.">
        <title>Complete genome sequence of Corynebacterium casei LMG S-19264T (=DSM 44701T), isolated from a smear-ripened cheese.</title>
        <authorList>
            <consortium name="US DOE Joint Genome Institute (JGI-PGF)"/>
            <person name="Walter F."/>
            <person name="Albersmeier A."/>
            <person name="Kalinowski J."/>
            <person name="Ruckert C."/>
        </authorList>
    </citation>
    <scope>NUCLEOTIDE SEQUENCE [LARGE SCALE GENOMIC DNA]</scope>
    <source>
        <strain evidence="4 5">CGMCC 1.7286</strain>
    </source>
</reference>
<dbReference type="Pfam" id="PF00849">
    <property type="entry name" value="PseudoU_synth_2"/>
    <property type="match status" value="1"/>
</dbReference>
<evidence type="ECO:0000313" key="5">
    <source>
        <dbReference type="Proteomes" id="UP000599578"/>
    </source>
</evidence>
<name>A0A918DY58_9GAMM</name>
<feature type="compositionally biased region" description="Polar residues" evidence="2">
    <location>
        <begin position="231"/>
        <end position="241"/>
    </location>
</feature>
<organism evidence="4 5">
    <name type="scientific">Marinobacterium nitratireducens</name>
    <dbReference type="NCBI Taxonomy" id="518897"/>
    <lineage>
        <taxon>Bacteria</taxon>
        <taxon>Pseudomonadati</taxon>
        <taxon>Pseudomonadota</taxon>
        <taxon>Gammaproteobacteria</taxon>
        <taxon>Oceanospirillales</taxon>
        <taxon>Oceanospirillaceae</taxon>
        <taxon>Marinobacterium</taxon>
    </lineage>
</organism>
<comment type="similarity">
    <text evidence="1">Belongs to the pseudouridine synthase RluA family.</text>
</comment>
<evidence type="ECO:0000256" key="1">
    <source>
        <dbReference type="ARBA" id="ARBA00010876"/>
    </source>
</evidence>
<dbReference type="CDD" id="cd02869">
    <property type="entry name" value="PseudoU_synth_RluA_like"/>
    <property type="match status" value="1"/>
</dbReference>
<dbReference type="EMBL" id="BMLT01000013">
    <property type="protein sequence ID" value="GGO87600.1"/>
    <property type="molecule type" value="Genomic_DNA"/>
</dbReference>
<dbReference type="PANTHER" id="PTHR21600:SF87">
    <property type="entry name" value="RNA PSEUDOURIDYLATE SYNTHASE DOMAIN-CONTAINING PROTEIN 1"/>
    <property type="match status" value="1"/>
</dbReference>